<sequence length="68" mass="7581">MAAIVSKTEFSLQKYTKLAEAQLLWLLDAPQLRLLLIDLARSSPAKAEAMNALFYDTNQQNLDSGINI</sequence>
<accession>A0A1R3IHN5</accession>
<dbReference type="EMBL" id="AWWV01010050">
    <property type="protein sequence ID" value="OMO82094.1"/>
    <property type="molecule type" value="Genomic_DNA"/>
</dbReference>
<keyword evidence="2" id="KW-1185">Reference proteome</keyword>
<evidence type="ECO:0000313" key="1">
    <source>
        <dbReference type="EMBL" id="OMO82094.1"/>
    </source>
</evidence>
<reference evidence="1 2" key="1">
    <citation type="submission" date="2013-09" db="EMBL/GenBank/DDBJ databases">
        <title>Corchorus capsularis genome sequencing.</title>
        <authorList>
            <person name="Alam M."/>
            <person name="Haque M.S."/>
            <person name="Islam M.S."/>
            <person name="Emdad E.M."/>
            <person name="Islam M.M."/>
            <person name="Ahmed B."/>
            <person name="Halim A."/>
            <person name="Hossen Q.M.M."/>
            <person name="Hossain M.Z."/>
            <person name="Ahmed R."/>
            <person name="Khan M.M."/>
            <person name="Islam R."/>
            <person name="Rashid M.M."/>
            <person name="Khan S.A."/>
            <person name="Rahman M.S."/>
            <person name="Alam M."/>
        </authorList>
    </citation>
    <scope>NUCLEOTIDE SEQUENCE [LARGE SCALE GENOMIC DNA]</scope>
    <source>
        <strain evidence="2">cv. CVL-1</strain>
        <tissue evidence="1">Whole seedling</tissue>
    </source>
</reference>
<dbReference type="AlphaFoldDB" id="A0A1R3IHN5"/>
<dbReference type="Gramene" id="OMO82094">
    <property type="protein sequence ID" value="OMO82094"/>
    <property type="gene ID" value="CCACVL1_12068"/>
</dbReference>
<comment type="caution">
    <text evidence="1">The sequence shown here is derived from an EMBL/GenBank/DDBJ whole genome shotgun (WGS) entry which is preliminary data.</text>
</comment>
<gene>
    <name evidence="1" type="ORF">CCACVL1_12068</name>
</gene>
<name>A0A1R3IHN5_COCAP</name>
<protein>
    <submittedName>
        <fullName evidence="1">Uncharacterized protein</fullName>
    </submittedName>
</protein>
<organism evidence="1 2">
    <name type="scientific">Corchorus capsularis</name>
    <name type="common">Jute</name>
    <dbReference type="NCBI Taxonomy" id="210143"/>
    <lineage>
        <taxon>Eukaryota</taxon>
        <taxon>Viridiplantae</taxon>
        <taxon>Streptophyta</taxon>
        <taxon>Embryophyta</taxon>
        <taxon>Tracheophyta</taxon>
        <taxon>Spermatophyta</taxon>
        <taxon>Magnoliopsida</taxon>
        <taxon>eudicotyledons</taxon>
        <taxon>Gunneridae</taxon>
        <taxon>Pentapetalae</taxon>
        <taxon>rosids</taxon>
        <taxon>malvids</taxon>
        <taxon>Malvales</taxon>
        <taxon>Malvaceae</taxon>
        <taxon>Grewioideae</taxon>
        <taxon>Apeibeae</taxon>
        <taxon>Corchorus</taxon>
    </lineage>
</organism>
<proteinExistence type="predicted"/>
<dbReference type="Proteomes" id="UP000188268">
    <property type="component" value="Unassembled WGS sequence"/>
</dbReference>
<evidence type="ECO:0000313" key="2">
    <source>
        <dbReference type="Proteomes" id="UP000188268"/>
    </source>
</evidence>